<name>A0ACB9JQ99_9ASTR</name>
<protein>
    <submittedName>
        <fullName evidence="1">Uncharacterized protein</fullName>
    </submittedName>
</protein>
<dbReference type="Proteomes" id="UP001056120">
    <property type="component" value="Linkage Group LG03"/>
</dbReference>
<dbReference type="EMBL" id="CM042020">
    <property type="protein sequence ID" value="KAI3822094.1"/>
    <property type="molecule type" value="Genomic_DNA"/>
</dbReference>
<evidence type="ECO:0000313" key="1">
    <source>
        <dbReference type="EMBL" id="KAI3822094.1"/>
    </source>
</evidence>
<proteinExistence type="predicted"/>
<organism evidence="1 2">
    <name type="scientific">Smallanthus sonchifolius</name>
    <dbReference type="NCBI Taxonomy" id="185202"/>
    <lineage>
        <taxon>Eukaryota</taxon>
        <taxon>Viridiplantae</taxon>
        <taxon>Streptophyta</taxon>
        <taxon>Embryophyta</taxon>
        <taxon>Tracheophyta</taxon>
        <taxon>Spermatophyta</taxon>
        <taxon>Magnoliopsida</taxon>
        <taxon>eudicotyledons</taxon>
        <taxon>Gunneridae</taxon>
        <taxon>Pentapetalae</taxon>
        <taxon>asterids</taxon>
        <taxon>campanulids</taxon>
        <taxon>Asterales</taxon>
        <taxon>Asteraceae</taxon>
        <taxon>Asteroideae</taxon>
        <taxon>Heliantheae alliance</taxon>
        <taxon>Millerieae</taxon>
        <taxon>Smallanthus</taxon>
    </lineage>
</organism>
<reference evidence="2" key="1">
    <citation type="journal article" date="2022" name="Mol. Ecol. Resour.">
        <title>The genomes of chicory, endive, great burdock and yacon provide insights into Asteraceae palaeo-polyploidization history and plant inulin production.</title>
        <authorList>
            <person name="Fan W."/>
            <person name="Wang S."/>
            <person name="Wang H."/>
            <person name="Wang A."/>
            <person name="Jiang F."/>
            <person name="Liu H."/>
            <person name="Zhao H."/>
            <person name="Xu D."/>
            <person name="Zhang Y."/>
        </authorList>
    </citation>
    <scope>NUCLEOTIDE SEQUENCE [LARGE SCALE GENOMIC DNA]</scope>
    <source>
        <strain evidence="2">cv. Yunnan</strain>
    </source>
</reference>
<comment type="caution">
    <text evidence="1">The sequence shown here is derived from an EMBL/GenBank/DDBJ whole genome shotgun (WGS) entry which is preliminary data.</text>
</comment>
<keyword evidence="2" id="KW-1185">Reference proteome</keyword>
<sequence>MRFLLLPLVNLLFPYSKYISVIFTSFILFVSIKIPVRLQLSVGCMVHFQAINLSVSVMLCFLCLIFMPSRHFWIVHPIILLFLSYWDELLFKIVKLCFWWLHRALEAIPIVEFLGIFNRHGEEAQVANQQEEFSGEPYDEEAQVDQQ</sequence>
<reference evidence="1 2" key="2">
    <citation type="journal article" date="2022" name="Mol. Ecol. Resour.">
        <title>The genomes of chicory, endive, great burdock and yacon provide insights into Asteraceae paleo-polyploidization history and plant inulin production.</title>
        <authorList>
            <person name="Fan W."/>
            <person name="Wang S."/>
            <person name="Wang H."/>
            <person name="Wang A."/>
            <person name="Jiang F."/>
            <person name="Liu H."/>
            <person name="Zhao H."/>
            <person name="Xu D."/>
            <person name="Zhang Y."/>
        </authorList>
    </citation>
    <scope>NUCLEOTIDE SEQUENCE [LARGE SCALE GENOMIC DNA]</scope>
    <source>
        <strain evidence="2">cv. Yunnan</strain>
        <tissue evidence="1">Leaves</tissue>
    </source>
</reference>
<evidence type="ECO:0000313" key="2">
    <source>
        <dbReference type="Proteomes" id="UP001056120"/>
    </source>
</evidence>
<gene>
    <name evidence="1" type="ORF">L1987_09675</name>
</gene>
<accession>A0ACB9JQ99</accession>